<reference evidence="5" key="1">
    <citation type="submission" date="2021-01" db="EMBL/GenBank/DDBJ databases">
        <authorList>
            <person name="Corre E."/>
            <person name="Pelletier E."/>
            <person name="Niang G."/>
            <person name="Scheremetjew M."/>
            <person name="Finn R."/>
            <person name="Kale V."/>
            <person name="Holt S."/>
            <person name="Cochrane G."/>
            <person name="Meng A."/>
            <person name="Brown T."/>
            <person name="Cohen L."/>
        </authorList>
    </citation>
    <scope>NUCLEOTIDE SEQUENCE</scope>
    <source>
        <strain evidence="5">379</strain>
    </source>
</reference>
<name>A0A7S3T9Z6_EMIHU</name>
<dbReference type="InterPro" id="IPR013078">
    <property type="entry name" value="His_Pase_superF_clade-1"/>
</dbReference>
<evidence type="ECO:0000256" key="3">
    <source>
        <dbReference type="SAM" id="MobiDB-lite"/>
    </source>
</evidence>
<dbReference type="EMBL" id="HBIR01043518">
    <property type="protein sequence ID" value="CAE0576811.1"/>
    <property type="molecule type" value="Transcribed_RNA"/>
</dbReference>
<dbReference type="SUPFAM" id="SSF53254">
    <property type="entry name" value="Phosphoglycerate mutase-like"/>
    <property type="match status" value="1"/>
</dbReference>
<dbReference type="Gene3D" id="3.40.50.300">
    <property type="entry name" value="P-loop containing nucleotide triphosphate hydrolases"/>
    <property type="match status" value="1"/>
</dbReference>
<dbReference type="AlphaFoldDB" id="A0A7S3T9Z6"/>
<dbReference type="CDD" id="cd07067">
    <property type="entry name" value="HP_PGM_like"/>
    <property type="match status" value="1"/>
</dbReference>
<dbReference type="GO" id="GO:0006003">
    <property type="term" value="P:fructose 2,6-bisphosphate metabolic process"/>
    <property type="evidence" value="ECO:0007669"/>
    <property type="project" value="InterPro"/>
</dbReference>
<dbReference type="GO" id="GO:0005829">
    <property type="term" value="C:cytosol"/>
    <property type="evidence" value="ECO:0007669"/>
    <property type="project" value="TreeGrafter"/>
</dbReference>
<dbReference type="GO" id="GO:0004331">
    <property type="term" value="F:fructose-2,6-bisphosphate 2-phosphatase activity"/>
    <property type="evidence" value="ECO:0007669"/>
    <property type="project" value="TreeGrafter"/>
</dbReference>
<keyword evidence="2" id="KW-0067">ATP-binding</keyword>
<dbReference type="InterPro" id="IPR029033">
    <property type="entry name" value="His_PPase_superfam"/>
</dbReference>
<feature type="domain" description="6-phosphofructo-2-kinase" evidence="4">
    <location>
        <begin position="211"/>
        <end position="343"/>
    </location>
</feature>
<sequence length="632" mass="70578">MASDARSTSPGAQHAYVQSQSHLLKATSDNPLPTAVPPPIAAVAGLLGVRHVLCLIGLPERGKPFIAQRLSKYLSFFHGAEVKLFDVNEVMDRAGGPPGSDHNAMFMFEEIKAFMNATSSAADRNMTVPRAGSGRSAPASSSSPPSPEVRPVVVREGSAEVQLAESLATHGEEELLVHPSDRRRKNVDSGKVAILFANDTFACFKEKWSGTSKERRRWASETLAKDRALGAKLIFIEVIVDRADILEANLRARERAKNGPTASRESAGPAMYEDELPDECLREFEDRARRFQRIYVSMQEDGSEDDLSYIKLINYGDKVVTNRMHGYLRMRIAQFLSVIHPTPHVIYLSRHGQSEYNVLGKLGGNPPLSPAGQEYARRLAQWVPRHIFYQHGVLTKCRLWTSSLQRTILTATHIPHPIVPASSFDSPDGISSPPRRGSHETDAATPSGGTPSHRFRSRQRSRQLPPRYLQGDEGVLNEPVWEQMSPRVYRNLDEIFAGECEGMTYEEIKKIAPSEATLRSMDKIGYRYPRGESYLDILARLDPLVHELESYHEPLLLVSHQAVLRLLYSYLMGKPRHQAPKVEIPLHTVIRITYDGWNPPYEERFVLGPTAKGIRNDGTIDEGVLEDGQTNL</sequence>
<gene>
    <name evidence="5" type="ORF">EHUX00137_LOCUS33962</name>
</gene>
<dbReference type="Gene3D" id="3.40.50.1240">
    <property type="entry name" value="Phosphoglycerate mutase-like"/>
    <property type="match status" value="1"/>
</dbReference>
<dbReference type="InterPro" id="IPR027417">
    <property type="entry name" value="P-loop_NTPase"/>
</dbReference>
<dbReference type="InterPro" id="IPR003094">
    <property type="entry name" value="6Pfruct_kin"/>
</dbReference>
<keyword evidence="1" id="KW-0547">Nucleotide-binding</keyword>
<feature type="region of interest" description="Disordered" evidence="3">
    <location>
        <begin position="420"/>
        <end position="469"/>
    </location>
</feature>
<dbReference type="GO" id="GO:0003873">
    <property type="term" value="F:6-phosphofructo-2-kinase activity"/>
    <property type="evidence" value="ECO:0007669"/>
    <property type="project" value="InterPro"/>
</dbReference>
<proteinExistence type="predicted"/>
<dbReference type="InterPro" id="IPR001345">
    <property type="entry name" value="PG/BPGM_mutase_AS"/>
</dbReference>
<dbReference type="PANTHER" id="PTHR10606:SF44">
    <property type="entry name" value="6-PHOSPHOFRUCTO 2-KINASE_FRUCTOSE 2,6-BISPHOSPHATASE LONG FORM"/>
    <property type="match status" value="1"/>
</dbReference>
<dbReference type="Pfam" id="PF01591">
    <property type="entry name" value="6PF2K"/>
    <property type="match status" value="1"/>
</dbReference>
<dbReference type="PIRSF" id="PIRSF000709">
    <property type="entry name" value="6PFK_2-Ptase"/>
    <property type="match status" value="1"/>
</dbReference>
<dbReference type="GO" id="GO:0005524">
    <property type="term" value="F:ATP binding"/>
    <property type="evidence" value="ECO:0007669"/>
    <property type="project" value="UniProtKB-KW"/>
</dbReference>
<evidence type="ECO:0000313" key="5">
    <source>
        <dbReference type="EMBL" id="CAE0576811.1"/>
    </source>
</evidence>
<feature type="region of interest" description="Disordered" evidence="3">
    <location>
        <begin position="125"/>
        <end position="152"/>
    </location>
</feature>
<evidence type="ECO:0000256" key="2">
    <source>
        <dbReference type="ARBA" id="ARBA00022840"/>
    </source>
</evidence>
<organism evidence="5">
    <name type="scientific">Emiliania huxleyi</name>
    <name type="common">Coccolithophore</name>
    <name type="synonym">Pontosphaera huxleyi</name>
    <dbReference type="NCBI Taxonomy" id="2903"/>
    <lineage>
        <taxon>Eukaryota</taxon>
        <taxon>Haptista</taxon>
        <taxon>Haptophyta</taxon>
        <taxon>Prymnesiophyceae</taxon>
        <taxon>Isochrysidales</taxon>
        <taxon>Noelaerhabdaceae</taxon>
        <taxon>Emiliania</taxon>
    </lineage>
</organism>
<evidence type="ECO:0000256" key="1">
    <source>
        <dbReference type="ARBA" id="ARBA00022741"/>
    </source>
</evidence>
<dbReference type="InterPro" id="IPR013079">
    <property type="entry name" value="6Phosfructo_kin"/>
</dbReference>
<evidence type="ECO:0000259" key="4">
    <source>
        <dbReference type="Pfam" id="PF01591"/>
    </source>
</evidence>
<feature type="compositionally biased region" description="Low complexity" evidence="3">
    <location>
        <begin position="129"/>
        <end position="152"/>
    </location>
</feature>
<dbReference type="Pfam" id="PF00300">
    <property type="entry name" value="His_Phos_1"/>
    <property type="match status" value="2"/>
</dbReference>
<dbReference type="GO" id="GO:0006000">
    <property type="term" value="P:fructose metabolic process"/>
    <property type="evidence" value="ECO:0007669"/>
    <property type="project" value="InterPro"/>
</dbReference>
<dbReference type="PANTHER" id="PTHR10606">
    <property type="entry name" value="6-PHOSPHOFRUCTO-2-KINASE/FRUCTOSE-2,6-BISPHOSPHATASE"/>
    <property type="match status" value="1"/>
</dbReference>
<dbReference type="SMART" id="SM00855">
    <property type="entry name" value="PGAM"/>
    <property type="match status" value="1"/>
</dbReference>
<protein>
    <recommendedName>
        <fullName evidence="4">6-phosphofructo-2-kinase domain-containing protein</fullName>
    </recommendedName>
</protein>
<accession>A0A7S3T9Z6</accession>
<feature type="region of interest" description="Disordered" evidence="3">
    <location>
        <begin position="1"/>
        <end position="20"/>
    </location>
</feature>
<dbReference type="PROSITE" id="PS00175">
    <property type="entry name" value="PG_MUTASE"/>
    <property type="match status" value="1"/>
</dbReference>